<feature type="non-terminal residue" evidence="10">
    <location>
        <position position="401"/>
    </location>
</feature>
<dbReference type="EMBL" id="MFJG01000018">
    <property type="protein sequence ID" value="OGG07077.1"/>
    <property type="molecule type" value="Genomic_DNA"/>
</dbReference>
<evidence type="ECO:0000256" key="5">
    <source>
        <dbReference type="ARBA" id="ARBA00022898"/>
    </source>
</evidence>
<dbReference type="GO" id="GO:0051536">
    <property type="term" value="F:iron-sulfur cluster binding"/>
    <property type="evidence" value="ECO:0007669"/>
    <property type="project" value="UniProtKB-KW"/>
</dbReference>
<evidence type="ECO:0000256" key="4">
    <source>
        <dbReference type="ARBA" id="ARBA00022723"/>
    </source>
</evidence>
<dbReference type="SUPFAM" id="SSF53383">
    <property type="entry name" value="PLP-dependent transferases"/>
    <property type="match status" value="1"/>
</dbReference>
<dbReference type="GO" id="GO:0046872">
    <property type="term" value="F:metal ion binding"/>
    <property type="evidence" value="ECO:0007669"/>
    <property type="project" value="UniProtKB-KW"/>
</dbReference>
<dbReference type="InterPro" id="IPR000192">
    <property type="entry name" value="Aminotrans_V_dom"/>
</dbReference>
<evidence type="ECO:0000256" key="7">
    <source>
        <dbReference type="ARBA" id="ARBA00023014"/>
    </source>
</evidence>
<dbReference type="PIRSF" id="PIRSF005572">
    <property type="entry name" value="NifS"/>
    <property type="match status" value="1"/>
</dbReference>
<proteinExistence type="inferred from homology"/>
<dbReference type="Gene3D" id="3.40.640.10">
    <property type="entry name" value="Type I PLP-dependent aspartate aminotransferase-like (Major domain)"/>
    <property type="match status" value="1"/>
</dbReference>
<name>A0A1F5Z4H8_9BACT</name>
<dbReference type="InterPro" id="IPR015421">
    <property type="entry name" value="PyrdxlP-dep_Trfase_major"/>
</dbReference>
<dbReference type="Proteomes" id="UP000178681">
    <property type="component" value="Unassembled WGS sequence"/>
</dbReference>
<keyword evidence="5" id="KW-0663">Pyridoxal phosphate</keyword>
<sequence length="401" mass="44525">MLPKIKSTRQVYLDYAATTPLDPRVKKAMEPFWREKFGNPTSLYKKGREAAEAIGSARKNIAQLINSRPEEIFFTAGGTESINLAIFGVARAIHQKNKKTPHIITTKIEHHAVLRSFEALEKEGIKTSYIDVDNQGMININKLKSAVRPETILISVMYANNEIGSIQPIIEIGKWLKQINTDRVHNGLTQILFHTDACQAAVSLDMNVQKLGVDLLSANSSKIYGPKQSGFLYVRGGVYLSPLIYGGGQERDLRSGTENVPGVVGLAKALELAQKDRLRENPRLIKLRDYFRTRVLKKIPKVVVNGPHQAMRLPNNINFSFSGVEGEALLLYLDSYGISVSTGSACSSADLDPSHVLLAIGRTAKQAQSSIRFTLGRQTKKSDLDYVLKILSELVKELRRV</sequence>
<dbReference type="PANTHER" id="PTHR11601:SF34">
    <property type="entry name" value="CYSTEINE DESULFURASE"/>
    <property type="match status" value="1"/>
</dbReference>
<dbReference type="Gene3D" id="3.90.1150.10">
    <property type="entry name" value="Aspartate Aminotransferase, domain 1"/>
    <property type="match status" value="1"/>
</dbReference>
<dbReference type="STRING" id="1798377.A2872_00125"/>
<reference evidence="10 11" key="1">
    <citation type="journal article" date="2016" name="Nat. Commun.">
        <title>Thousands of microbial genomes shed light on interconnected biogeochemical processes in an aquifer system.</title>
        <authorList>
            <person name="Anantharaman K."/>
            <person name="Brown C.T."/>
            <person name="Hug L.A."/>
            <person name="Sharon I."/>
            <person name="Castelle C.J."/>
            <person name="Probst A.J."/>
            <person name="Thomas B.C."/>
            <person name="Singh A."/>
            <person name="Wilkins M.J."/>
            <person name="Karaoz U."/>
            <person name="Brodie E.L."/>
            <person name="Williams K.H."/>
            <person name="Hubbard S.S."/>
            <person name="Banfield J.F."/>
        </authorList>
    </citation>
    <scope>NUCLEOTIDE SEQUENCE [LARGE SCALE GENOMIC DNA]</scope>
</reference>
<evidence type="ECO:0000259" key="9">
    <source>
        <dbReference type="Pfam" id="PF00266"/>
    </source>
</evidence>
<comment type="caution">
    <text evidence="10">The sequence shown here is derived from an EMBL/GenBank/DDBJ whole genome shotgun (WGS) entry which is preliminary data.</text>
</comment>
<comment type="catalytic activity">
    <reaction evidence="8">
        <text>(sulfur carrier)-H + L-cysteine = (sulfur carrier)-SH + L-alanine</text>
        <dbReference type="Rhea" id="RHEA:43892"/>
        <dbReference type="Rhea" id="RHEA-COMP:14737"/>
        <dbReference type="Rhea" id="RHEA-COMP:14739"/>
        <dbReference type="ChEBI" id="CHEBI:29917"/>
        <dbReference type="ChEBI" id="CHEBI:35235"/>
        <dbReference type="ChEBI" id="CHEBI:57972"/>
        <dbReference type="ChEBI" id="CHEBI:64428"/>
        <dbReference type="EC" id="2.8.1.7"/>
    </reaction>
</comment>
<organism evidence="10 11">
    <name type="scientific">Candidatus Gottesmanbacteria bacterium RIFCSPHIGHO2_01_FULL_42_12</name>
    <dbReference type="NCBI Taxonomy" id="1798377"/>
    <lineage>
        <taxon>Bacteria</taxon>
        <taxon>Candidatus Gottesmaniibacteriota</taxon>
    </lineage>
</organism>
<dbReference type="Pfam" id="PF00266">
    <property type="entry name" value="Aminotran_5"/>
    <property type="match status" value="1"/>
</dbReference>
<protein>
    <recommendedName>
        <fullName evidence="9">Aminotransferase class V domain-containing protein</fullName>
    </recommendedName>
</protein>
<keyword evidence="4" id="KW-0479">Metal-binding</keyword>
<dbReference type="PANTHER" id="PTHR11601">
    <property type="entry name" value="CYSTEINE DESULFURYLASE FAMILY MEMBER"/>
    <property type="match status" value="1"/>
</dbReference>
<keyword evidence="3" id="KW-0808">Transferase</keyword>
<dbReference type="InterPro" id="IPR015422">
    <property type="entry name" value="PyrdxlP-dep_Trfase_small"/>
</dbReference>
<evidence type="ECO:0000313" key="11">
    <source>
        <dbReference type="Proteomes" id="UP000178681"/>
    </source>
</evidence>
<dbReference type="Gene3D" id="1.10.260.50">
    <property type="match status" value="1"/>
</dbReference>
<evidence type="ECO:0000256" key="8">
    <source>
        <dbReference type="ARBA" id="ARBA00050776"/>
    </source>
</evidence>
<evidence type="ECO:0000256" key="6">
    <source>
        <dbReference type="ARBA" id="ARBA00023004"/>
    </source>
</evidence>
<dbReference type="AlphaFoldDB" id="A0A1F5Z4H8"/>
<evidence type="ECO:0000313" key="10">
    <source>
        <dbReference type="EMBL" id="OGG07077.1"/>
    </source>
</evidence>
<keyword evidence="7" id="KW-0411">Iron-sulfur</keyword>
<dbReference type="InterPro" id="IPR016454">
    <property type="entry name" value="Cysteine_dSase"/>
</dbReference>
<dbReference type="GO" id="GO:0031071">
    <property type="term" value="F:cysteine desulfurase activity"/>
    <property type="evidence" value="ECO:0007669"/>
    <property type="project" value="UniProtKB-EC"/>
</dbReference>
<accession>A0A1F5Z4H8</accession>
<dbReference type="InterPro" id="IPR015424">
    <property type="entry name" value="PyrdxlP-dep_Trfase"/>
</dbReference>
<keyword evidence="6" id="KW-0408">Iron</keyword>
<gene>
    <name evidence="10" type="ORF">A2872_00125</name>
</gene>
<evidence type="ECO:0000256" key="1">
    <source>
        <dbReference type="ARBA" id="ARBA00001933"/>
    </source>
</evidence>
<feature type="domain" description="Aminotransferase class V" evidence="9">
    <location>
        <begin position="11"/>
        <end position="387"/>
    </location>
</feature>
<comment type="cofactor">
    <cofactor evidence="1">
        <name>pyridoxal 5'-phosphate</name>
        <dbReference type="ChEBI" id="CHEBI:597326"/>
    </cofactor>
</comment>
<comment type="similarity">
    <text evidence="2">Belongs to the class-V pyridoxal-phosphate-dependent aminotransferase family. NifS/IscS subfamily.</text>
</comment>
<evidence type="ECO:0000256" key="3">
    <source>
        <dbReference type="ARBA" id="ARBA00022679"/>
    </source>
</evidence>
<evidence type="ECO:0000256" key="2">
    <source>
        <dbReference type="ARBA" id="ARBA00006490"/>
    </source>
</evidence>